<accession>A0A839IVY2</accession>
<dbReference type="EMBL" id="JACJFM010000044">
    <property type="protein sequence ID" value="MBB1489131.1"/>
    <property type="molecule type" value="Genomic_DNA"/>
</dbReference>
<protein>
    <submittedName>
        <fullName evidence="1">ABC transporter substrate-binding protein</fullName>
    </submittedName>
</protein>
<proteinExistence type="predicted"/>
<gene>
    <name evidence="1" type="ORF">H4O21_21200</name>
</gene>
<comment type="caution">
    <text evidence="1">The sequence shown here is derived from an EMBL/GenBank/DDBJ whole genome shotgun (WGS) entry which is preliminary data.</text>
</comment>
<dbReference type="Proteomes" id="UP000565262">
    <property type="component" value="Unassembled WGS sequence"/>
</dbReference>
<name>A0A839IVY2_9GAMM</name>
<evidence type="ECO:0000313" key="2">
    <source>
        <dbReference type="Proteomes" id="UP000565262"/>
    </source>
</evidence>
<dbReference type="Gene3D" id="3.40.190.10">
    <property type="entry name" value="Periplasmic binding protein-like II"/>
    <property type="match status" value="2"/>
</dbReference>
<organism evidence="1 2">
    <name type="scientific">Oceanospirillum sediminis</name>
    <dbReference type="NCBI Taxonomy" id="2760088"/>
    <lineage>
        <taxon>Bacteria</taxon>
        <taxon>Pseudomonadati</taxon>
        <taxon>Pseudomonadota</taxon>
        <taxon>Gammaproteobacteria</taxon>
        <taxon>Oceanospirillales</taxon>
        <taxon>Oceanospirillaceae</taxon>
        <taxon>Oceanospirillum</taxon>
    </lineage>
</organism>
<sequence>MLVLTRIQKQLLIWSVGLSFLGASYSWAESIRVFTWQGYVQPEEIAAVNQLLKSSGYDYEIEVITPWAEGPEQMFNVIRSGRADISFLTLNYLKMQDARLLRLLQPIDIRSPRLGNYHKLLDILKTIPMGMQNDQVYYIPWAGGAYGIWADMNKVSSDELPDSVNKLWAPRWKGHLSLSSGQIQPNIALTSMALGKTPFYLNSIKEYGRLRMYLAADSDIQQKLNQLYQQVSYFWNSAPQVHDSVELIASYGPAVSTWNASGGNWRLLNLKEGNTVWLDTINFHKNLSGKKLEAAEIFANYFIGRIVQNRAVLQLGLVAASEEAVVLSEQFRPGNFFKEDMFWPPYWKGADNVMKSMSEKAMRAWKLQSQQALTKQ</sequence>
<evidence type="ECO:0000313" key="1">
    <source>
        <dbReference type="EMBL" id="MBB1489131.1"/>
    </source>
</evidence>
<reference evidence="1 2" key="1">
    <citation type="submission" date="2020-08" db="EMBL/GenBank/DDBJ databases">
        <title>Oceanospirillum sp. nov. isolated from marine sediment.</title>
        <authorList>
            <person name="Ji X."/>
        </authorList>
    </citation>
    <scope>NUCLEOTIDE SEQUENCE [LARGE SCALE GENOMIC DNA]</scope>
    <source>
        <strain evidence="1 2">D5</strain>
    </source>
</reference>
<dbReference type="RefSeq" id="WP_182810920.1">
    <property type="nucleotide sequence ID" value="NZ_JACJFM010000044.1"/>
</dbReference>
<dbReference type="SUPFAM" id="SSF53850">
    <property type="entry name" value="Periplasmic binding protein-like II"/>
    <property type="match status" value="1"/>
</dbReference>
<keyword evidence="2" id="KW-1185">Reference proteome</keyword>
<dbReference type="AlphaFoldDB" id="A0A839IVY2"/>
<dbReference type="Pfam" id="PF13343">
    <property type="entry name" value="SBP_bac_6"/>
    <property type="match status" value="1"/>
</dbReference>